<dbReference type="RefSeq" id="WP_109322836.1">
    <property type="nucleotide sequence ID" value="NZ_CP029346.1"/>
</dbReference>
<dbReference type="Pfam" id="PF04379">
    <property type="entry name" value="DUF525"/>
    <property type="match status" value="1"/>
</dbReference>
<name>A0A2S2DWG8_9BACT</name>
<accession>A0A2S2DWG8</accession>
<gene>
    <name evidence="1" type="ORF">HME7025_01275</name>
</gene>
<protein>
    <submittedName>
        <fullName evidence="1">Protein ApaG</fullName>
    </submittedName>
</protein>
<dbReference type="InterPro" id="IPR036767">
    <property type="entry name" value="ApaG_sf"/>
</dbReference>
<dbReference type="KEGG" id="psez:HME7025_01275"/>
<dbReference type="SUPFAM" id="SSF110069">
    <property type="entry name" value="ApaG-like"/>
    <property type="match status" value="1"/>
</dbReference>
<dbReference type="InterPro" id="IPR050718">
    <property type="entry name" value="ApaG-like"/>
</dbReference>
<evidence type="ECO:0000313" key="2">
    <source>
        <dbReference type="Proteomes" id="UP000245468"/>
    </source>
</evidence>
<dbReference type="EMBL" id="CP029346">
    <property type="protein sequence ID" value="AWL09137.1"/>
    <property type="molecule type" value="Genomic_DNA"/>
</dbReference>
<reference evidence="2" key="1">
    <citation type="submission" date="2018-05" db="EMBL/GenBank/DDBJ databases">
        <title>Pseudarcicella sp. HME7025 Genome sequencing and assembly.</title>
        <authorList>
            <person name="Kim H."/>
            <person name="Kang H."/>
            <person name="Joh K."/>
        </authorList>
    </citation>
    <scope>NUCLEOTIDE SEQUENCE [LARGE SCALE GENOMIC DNA]</scope>
    <source>
        <strain evidence="2">HME7025</strain>
    </source>
</reference>
<dbReference type="OrthoDB" id="9795226at2"/>
<evidence type="ECO:0000313" key="1">
    <source>
        <dbReference type="EMBL" id="AWL09137.1"/>
    </source>
</evidence>
<dbReference type="NCBIfam" id="NF003967">
    <property type="entry name" value="PRK05461.1"/>
    <property type="match status" value="1"/>
</dbReference>
<dbReference type="Gene3D" id="2.60.40.1470">
    <property type="entry name" value="ApaG domain"/>
    <property type="match status" value="1"/>
</dbReference>
<dbReference type="Proteomes" id="UP000245468">
    <property type="component" value="Chromosome"/>
</dbReference>
<dbReference type="PROSITE" id="PS51087">
    <property type="entry name" value="APAG"/>
    <property type="match status" value="1"/>
</dbReference>
<organism evidence="1 2">
    <name type="scientific">Aquirufa nivalisilvae</name>
    <dbReference type="NCBI Taxonomy" id="2516557"/>
    <lineage>
        <taxon>Bacteria</taxon>
        <taxon>Pseudomonadati</taxon>
        <taxon>Bacteroidota</taxon>
        <taxon>Cytophagia</taxon>
        <taxon>Cytophagales</taxon>
        <taxon>Flectobacillaceae</taxon>
        <taxon>Aquirufa</taxon>
    </lineage>
</organism>
<dbReference type="AlphaFoldDB" id="A0A2S2DWG8"/>
<sequence>MTESITNGFYIAVETQHMSEYEIQKPYQHFFSYQITIKNLSKQPAQLVSRFWKIQDGSGKTEHVNGLGVVGQQPIIEPNQSFTYTSGCPIIGNLGKMSGHYTFLNLENQSTFSVKIPPFELAPAYILN</sequence>
<dbReference type="InterPro" id="IPR007474">
    <property type="entry name" value="ApaG_domain"/>
</dbReference>
<dbReference type="PANTHER" id="PTHR47191:SF2">
    <property type="entry name" value="OS05G0170800 PROTEIN"/>
    <property type="match status" value="1"/>
</dbReference>
<dbReference type="PANTHER" id="PTHR47191">
    <property type="entry name" value="OS05G0170800 PROTEIN"/>
    <property type="match status" value="1"/>
</dbReference>
<keyword evidence="2" id="KW-1185">Reference proteome</keyword>
<proteinExistence type="predicted"/>